<evidence type="ECO:0000313" key="2">
    <source>
        <dbReference type="Proteomes" id="UP001202328"/>
    </source>
</evidence>
<dbReference type="Proteomes" id="UP001202328">
    <property type="component" value="Unassembled WGS sequence"/>
</dbReference>
<name>A0AAD4XRP8_9MAGN</name>
<accession>A0AAD4XRP8</accession>
<gene>
    <name evidence="1" type="ORF">MKW98_003524</name>
</gene>
<comment type="caution">
    <text evidence="1">The sequence shown here is derived from an EMBL/GenBank/DDBJ whole genome shotgun (WGS) entry which is preliminary data.</text>
</comment>
<reference evidence="1" key="1">
    <citation type="submission" date="2022-04" db="EMBL/GenBank/DDBJ databases">
        <title>A functionally conserved STORR gene fusion in Papaver species that diverged 16.8 million years ago.</title>
        <authorList>
            <person name="Catania T."/>
        </authorList>
    </citation>
    <scope>NUCLEOTIDE SEQUENCE</scope>
    <source>
        <strain evidence="1">S-188037</strain>
    </source>
</reference>
<dbReference type="EMBL" id="JAJJMB010003633">
    <property type="protein sequence ID" value="KAI3946961.1"/>
    <property type="molecule type" value="Genomic_DNA"/>
</dbReference>
<dbReference type="AlphaFoldDB" id="A0AAD4XRP8"/>
<sequence length="166" mass="19184">MSNKETSRFVGRIKMYKKQEFIADEDLGIIPTIEIKEVSVPGIGSYLVQENNKRHASTDITFVSDPTLKYQHRGSLVSVINYYKVILKHGLRVKYIIEREGWGSLLTMELGETSYSLGDYLVERFWDTTNTFHFHFSENALSGDVATSDNEQKWPRSSLECKEEDY</sequence>
<keyword evidence="2" id="KW-1185">Reference proteome</keyword>
<protein>
    <submittedName>
        <fullName evidence="1">Uncharacterized protein</fullName>
    </submittedName>
</protein>
<proteinExistence type="predicted"/>
<evidence type="ECO:0000313" key="1">
    <source>
        <dbReference type="EMBL" id="KAI3946961.1"/>
    </source>
</evidence>
<organism evidence="1 2">
    <name type="scientific">Papaver atlanticum</name>
    <dbReference type="NCBI Taxonomy" id="357466"/>
    <lineage>
        <taxon>Eukaryota</taxon>
        <taxon>Viridiplantae</taxon>
        <taxon>Streptophyta</taxon>
        <taxon>Embryophyta</taxon>
        <taxon>Tracheophyta</taxon>
        <taxon>Spermatophyta</taxon>
        <taxon>Magnoliopsida</taxon>
        <taxon>Ranunculales</taxon>
        <taxon>Papaveraceae</taxon>
        <taxon>Papaveroideae</taxon>
        <taxon>Papaver</taxon>
    </lineage>
</organism>